<keyword evidence="2" id="KW-0472">Membrane</keyword>
<dbReference type="OrthoDB" id="5428040at2759"/>
<keyword evidence="2" id="KW-1133">Transmembrane helix</keyword>
<dbReference type="eggNOG" id="ENOG502S4EJ">
    <property type="taxonomic scope" value="Eukaryota"/>
</dbReference>
<organism evidence="3 4">
    <name type="scientific">Eutypa lata (strain UCR-EL1)</name>
    <name type="common">Grapevine dieback disease fungus</name>
    <name type="synonym">Eutypa armeniacae</name>
    <dbReference type="NCBI Taxonomy" id="1287681"/>
    <lineage>
        <taxon>Eukaryota</taxon>
        <taxon>Fungi</taxon>
        <taxon>Dikarya</taxon>
        <taxon>Ascomycota</taxon>
        <taxon>Pezizomycotina</taxon>
        <taxon>Sordariomycetes</taxon>
        <taxon>Xylariomycetidae</taxon>
        <taxon>Xylariales</taxon>
        <taxon>Diatrypaceae</taxon>
        <taxon>Eutypa</taxon>
    </lineage>
</organism>
<protein>
    <submittedName>
        <fullName evidence="3">Uncharacterized protein</fullName>
    </submittedName>
</protein>
<evidence type="ECO:0000256" key="2">
    <source>
        <dbReference type="SAM" id="Phobius"/>
    </source>
</evidence>
<gene>
    <name evidence="3" type="ORF">UCREL1_9070</name>
</gene>
<dbReference type="AlphaFoldDB" id="M7SI56"/>
<feature type="transmembrane region" description="Helical" evidence="2">
    <location>
        <begin position="521"/>
        <end position="544"/>
    </location>
</feature>
<sequence length="614" mass="67008">MIEDQGSGHMADSTSDAVPAIGKDDPKDPSPLLSFKESLGFMGLLSIIGGHVGILAIIGFLIFLWCGYGPAPEAALATYVWRQIALNDWMPQTITLCSLVLRVIVSVQSTVCTSMIAALIIEKRSAPRSQAARFSILRSVNDGPRKLVEMMLSSKTGAMLRHIEFWLAILMTVITLGLQFSSTILLFDVRNFRIVGDVSKTQVPSLLSYREDDFVFGLLGGAFASSIPTYAVFAEAPSNSDATPYSHVGGVGGQLWETDLNPKWDSADKAWSMNSSIHLIITTNMRRNDSANLPTEGSMGLGDPYQEWQSYELVPDRRINITMCFSAANLARKSVHVVTQDVLSEPTVNWSLTSIQYDTSGIQRLMGIDSPHAQEERGVLTMDILGEPDDGPPDSIAHSMIILDPEGLNEYHSIGNLTDRLLELLVFTSLTQNMVVNASTVLCYSCDANGYLVHPIFAMLFSSVIAETNRAANALQSYMTTIGWSLYDSYLNSLGVRQRAEMATTKMVQTPGSCSHNGCGGFIAVITLVGIHLVYVVVIVVLYVTQIRYSRYDNVWHTVSQIVGNELMDILGLTNNMGDRAAKPCFEGGGDYHVKLGKVPGTNTIGFFPSLGSR</sequence>
<reference evidence="4" key="1">
    <citation type="journal article" date="2013" name="Genome Announc.">
        <title>Draft genome sequence of the grapevine dieback fungus Eutypa lata UCR-EL1.</title>
        <authorList>
            <person name="Blanco-Ulate B."/>
            <person name="Rolshausen P.E."/>
            <person name="Cantu D."/>
        </authorList>
    </citation>
    <scope>NUCLEOTIDE SEQUENCE [LARGE SCALE GENOMIC DNA]</scope>
    <source>
        <strain evidence="4">UCR-EL1</strain>
    </source>
</reference>
<dbReference type="KEGG" id="ela:UCREL1_9070"/>
<dbReference type="Proteomes" id="UP000012174">
    <property type="component" value="Unassembled WGS sequence"/>
</dbReference>
<keyword evidence="2" id="KW-0812">Transmembrane</keyword>
<accession>M7SI56</accession>
<feature type="transmembrane region" description="Helical" evidence="2">
    <location>
        <begin position="99"/>
        <end position="121"/>
    </location>
</feature>
<feature type="transmembrane region" description="Helical" evidence="2">
    <location>
        <begin position="39"/>
        <end position="65"/>
    </location>
</feature>
<proteinExistence type="predicted"/>
<name>M7SI56_EUTLA</name>
<keyword evidence="4" id="KW-1185">Reference proteome</keyword>
<dbReference type="HOGENOM" id="CLU_017967_0_0_1"/>
<dbReference type="EMBL" id="KB707130">
    <property type="protein sequence ID" value="EMR63973.1"/>
    <property type="molecule type" value="Genomic_DNA"/>
</dbReference>
<evidence type="ECO:0000313" key="3">
    <source>
        <dbReference type="EMBL" id="EMR63973.1"/>
    </source>
</evidence>
<evidence type="ECO:0000256" key="1">
    <source>
        <dbReference type="SAM" id="MobiDB-lite"/>
    </source>
</evidence>
<dbReference type="OMA" id="QATICTS"/>
<feature type="region of interest" description="Disordered" evidence="1">
    <location>
        <begin position="1"/>
        <end position="25"/>
    </location>
</feature>
<evidence type="ECO:0000313" key="4">
    <source>
        <dbReference type="Proteomes" id="UP000012174"/>
    </source>
</evidence>
<feature type="transmembrane region" description="Helical" evidence="2">
    <location>
        <begin position="165"/>
        <end position="187"/>
    </location>
</feature>